<comment type="caution">
    <text evidence="2">The sequence shown here is derived from an EMBL/GenBank/DDBJ whole genome shotgun (WGS) entry which is preliminary data.</text>
</comment>
<organism evidence="2 3">
    <name type="scientific">Thalassiosira oceanica</name>
    <name type="common">Marine diatom</name>
    <dbReference type="NCBI Taxonomy" id="159749"/>
    <lineage>
        <taxon>Eukaryota</taxon>
        <taxon>Sar</taxon>
        <taxon>Stramenopiles</taxon>
        <taxon>Ochrophyta</taxon>
        <taxon>Bacillariophyta</taxon>
        <taxon>Coscinodiscophyceae</taxon>
        <taxon>Thalassiosirophycidae</taxon>
        <taxon>Thalassiosirales</taxon>
        <taxon>Thalassiosiraceae</taxon>
        <taxon>Thalassiosira</taxon>
    </lineage>
</organism>
<proteinExistence type="predicted"/>
<feature type="region of interest" description="Disordered" evidence="1">
    <location>
        <begin position="29"/>
        <end position="57"/>
    </location>
</feature>
<reference evidence="2 3" key="1">
    <citation type="journal article" date="2012" name="Genome Biol.">
        <title>Genome and low-iron response of an oceanic diatom adapted to chronic iron limitation.</title>
        <authorList>
            <person name="Lommer M."/>
            <person name="Specht M."/>
            <person name="Roy A.S."/>
            <person name="Kraemer L."/>
            <person name="Andreson R."/>
            <person name="Gutowska M.A."/>
            <person name="Wolf J."/>
            <person name="Bergner S.V."/>
            <person name="Schilhabel M.B."/>
            <person name="Klostermeier U.C."/>
            <person name="Beiko R.G."/>
            <person name="Rosenstiel P."/>
            <person name="Hippler M."/>
            <person name="Laroche J."/>
        </authorList>
    </citation>
    <scope>NUCLEOTIDE SEQUENCE [LARGE SCALE GENOMIC DNA]</scope>
    <source>
        <strain evidence="2 3">CCMP1005</strain>
    </source>
</reference>
<evidence type="ECO:0000313" key="2">
    <source>
        <dbReference type="EMBL" id="EJK47413.1"/>
    </source>
</evidence>
<name>K0R3F9_THAOC</name>
<feature type="compositionally biased region" description="Basic and acidic residues" evidence="1">
    <location>
        <begin position="154"/>
        <end position="189"/>
    </location>
</feature>
<accession>K0R3F9</accession>
<feature type="non-terminal residue" evidence="2">
    <location>
        <position position="1"/>
    </location>
</feature>
<feature type="compositionally biased region" description="Low complexity" evidence="1">
    <location>
        <begin position="207"/>
        <end position="218"/>
    </location>
</feature>
<keyword evidence="3" id="KW-1185">Reference proteome</keyword>
<dbReference type="EMBL" id="AGNL01046979">
    <property type="protein sequence ID" value="EJK47413.1"/>
    <property type="molecule type" value="Genomic_DNA"/>
</dbReference>
<protein>
    <submittedName>
        <fullName evidence="2">Uncharacterized protein</fullName>
    </submittedName>
</protein>
<dbReference type="Proteomes" id="UP000266841">
    <property type="component" value="Unassembled WGS sequence"/>
</dbReference>
<feature type="region of interest" description="Disordered" evidence="1">
    <location>
        <begin position="136"/>
        <end position="222"/>
    </location>
</feature>
<sequence length="244" mass="26717">QYYAVTSPTDSPDCLPFQTSTVQSRCNRNVRQGPAHGRSDLPSHRHKSPSSKSCISPGSSSAVFSRQGLCLISDAVKQAKLVLFGRLPSRCVLVADMERPHTDINGRTGSVRSWDGSRGTFLVVVDTKRLRAIRPEEVRRRLAPHHSNSTSDARLAKEQRKGGTRTEREQQEEADRRRSVACRAKERARTILGTGGSGQVRAGTGQAPGRPGDAPPRARGQDEAPVLLFKRRAVGPNLRLVILN</sequence>
<gene>
    <name evidence="2" type="ORF">THAOC_33862</name>
</gene>
<dbReference type="AlphaFoldDB" id="K0R3F9"/>
<evidence type="ECO:0000313" key="3">
    <source>
        <dbReference type="Proteomes" id="UP000266841"/>
    </source>
</evidence>
<evidence type="ECO:0000256" key="1">
    <source>
        <dbReference type="SAM" id="MobiDB-lite"/>
    </source>
</evidence>